<dbReference type="InterPro" id="IPR007160">
    <property type="entry name" value="DUF362"/>
</dbReference>
<comment type="caution">
    <text evidence="2">The sequence shown here is derived from an EMBL/GenBank/DDBJ whole genome shotgun (WGS) entry which is preliminary data.</text>
</comment>
<proteinExistence type="predicted"/>
<accession>A0A8J6NX54</accession>
<protein>
    <submittedName>
        <fullName evidence="2">DUF362 domain-containing protein</fullName>
    </submittedName>
</protein>
<dbReference type="AlphaFoldDB" id="A0A8J6NX54"/>
<reference evidence="2 3" key="1">
    <citation type="submission" date="2020-08" db="EMBL/GenBank/DDBJ databases">
        <title>Bridging the membrane lipid divide: bacteria of the FCB group superphylum have the potential to synthesize archaeal ether lipids.</title>
        <authorList>
            <person name="Villanueva L."/>
            <person name="Von Meijenfeldt F.A.B."/>
            <person name="Westbye A.B."/>
            <person name="Yadav S."/>
            <person name="Hopmans E.C."/>
            <person name="Dutilh B.E."/>
            <person name="Sinninghe Damste J.S."/>
        </authorList>
    </citation>
    <scope>NUCLEOTIDE SEQUENCE [LARGE SCALE GENOMIC DNA]</scope>
    <source>
        <strain evidence="2">NIOZ-UU30</strain>
    </source>
</reference>
<evidence type="ECO:0000313" key="3">
    <source>
        <dbReference type="Proteomes" id="UP000603434"/>
    </source>
</evidence>
<feature type="domain" description="DUF362" evidence="1">
    <location>
        <begin position="41"/>
        <end position="245"/>
    </location>
</feature>
<gene>
    <name evidence="2" type="ORF">H8E23_10805</name>
</gene>
<organism evidence="2 3">
    <name type="scientific">Candidatus Desulfatibia profunda</name>
    <dbReference type="NCBI Taxonomy" id="2841695"/>
    <lineage>
        <taxon>Bacteria</taxon>
        <taxon>Pseudomonadati</taxon>
        <taxon>Thermodesulfobacteriota</taxon>
        <taxon>Desulfobacteria</taxon>
        <taxon>Desulfobacterales</taxon>
        <taxon>Desulfobacterales incertae sedis</taxon>
        <taxon>Candidatus Desulfatibia</taxon>
    </lineage>
</organism>
<evidence type="ECO:0000259" key="1">
    <source>
        <dbReference type="Pfam" id="PF04015"/>
    </source>
</evidence>
<dbReference type="EMBL" id="JACNJH010000156">
    <property type="protein sequence ID" value="MBC8361876.1"/>
    <property type="molecule type" value="Genomic_DNA"/>
</dbReference>
<dbReference type="Pfam" id="PF04015">
    <property type="entry name" value="DUF362"/>
    <property type="match status" value="1"/>
</dbReference>
<evidence type="ECO:0000313" key="2">
    <source>
        <dbReference type="EMBL" id="MBC8361876.1"/>
    </source>
</evidence>
<name>A0A8J6NX54_9BACT</name>
<sequence>MARSVVSALRTKPETVLADISRLMELAGVKSALDLDVATILKDNISWHFPFLSANTTPWQLEGTIQGLQAAGFKDLVAVHNNTVVTDPFKGGRLNKLEPVYQRYSIPEKYNFLPQDMTWEVYRPKGRMRVLHRIYPEGIRIPTFFIGKNIVHLPTVKCHIYTTTTGSMKNAFGGLLNTRRHYTHTVIHETLVDLLVIQKEIHRGIFTVMDGTLCGNGAGPRTMIPVQKDLILASADPVAIDAVSAKLMGFDPMKIEYIRLAHEDGLGVGRPEEIEIRGEDLSSFNFGFRVGDNLASLIGDLLWFGPLKGIQNLFFRTPLVYVFVLGSSFYHDRIWWPFVGQRIMEVIRANTPWGKLFSEY</sequence>
<dbReference type="Proteomes" id="UP000603434">
    <property type="component" value="Unassembled WGS sequence"/>
</dbReference>